<evidence type="ECO:0000313" key="3">
    <source>
        <dbReference type="Proteomes" id="UP000664265"/>
    </source>
</evidence>
<sequence length="522" mass="59487">MNFKQFIYFAALCAWPLMSHAQYAWQEGVEAGKLNLSKDIQYKIEAQASVAKGTTPLWLNANRYGLSSLEQNNGYLRMGVERALRSDSARRWAVGYGLDVVAPINYTSKAVVQQAFVEARWLHGVLTVGSKEFPMELKNNRLSSGSQTLGINARPVPQVRLALPEYWVLPFAHDWLRLKGHIAFGKMTDDNWQHNFVSKTEKYADDVLYHSKAGYLMIGNPDRFYPFSIELGLEMATTFGGTIYRPGEDGTTTVLRGGTGLKDFWHAVVPGGSDVEETTYKNAEGNQLGSWLMRVNYDADSWGLSLYADKFFEDHSGMFFLDYDGYGEGEEWNVRKKKRYFVYDLKDIMLGVEVRLKNNRWISQLLLEYLYTKYQSGPVYHDHTPGMSEHIGGQDEYYNHGIYTGWQHWGQAIGNPLYTAPLYNKDGILRFKNNRFVAWHLGISGEPAERWNYRLLATYQHGYGTYGKPFVKPHHNVSALLEVSYHLGRQWMVRGAYGMDMGGLLGHNYGGQLTIVKTGILK</sequence>
<accession>A0ABS3M4I3</accession>
<gene>
    <name evidence="2" type="ORF">JHU38_04285</name>
</gene>
<dbReference type="RefSeq" id="WP_199222681.1">
    <property type="nucleotide sequence ID" value="NZ_JAERMS010000008.1"/>
</dbReference>
<organism evidence="2 3">
    <name type="scientific">Prevotella illustrans</name>
    <dbReference type="NCBI Taxonomy" id="2800387"/>
    <lineage>
        <taxon>Bacteria</taxon>
        <taxon>Pseudomonadati</taxon>
        <taxon>Bacteroidota</taxon>
        <taxon>Bacteroidia</taxon>
        <taxon>Bacteroidales</taxon>
        <taxon>Prevotellaceae</taxon>
        <taxon>Prevotella</taxon>
    </lineage>
</organism>
<dbReference type="InterPro" id="IPR038636">
    <property type="entry name" value="Wzi_sf"/>
</dbReference>
<feature type="chain" id="PRO_5046385453" description="Capsule assembly Wzi family protein" evidence="1">
    <location>
        <begin position="22"/>
        <end position="522"/>
    </location>
</feature>
<feature type="signal peptide" evidence="1">
    <location>
        <begin position="1"/>
        <end position="21"/>
    </location>
</feature>
<dbReference type="Gene3D" id="2.40.160.130">
    <property type="entry name" value="Capsule assembly protein Wzi"/>
    <property type="match status" value="1"/>
</dbReference>
<keyword evidence="3" id="KW-1185">Reference proteome</keyword>
<keyword evidence="1" id="KW-0732">Signal</keyword>
<dbReference type="EMBL" id="JAERMS010000008">
    <property type="protein sequence ID" value="MBO1363001.1"/>
    <property type="molecule type" value="Genomic_DNA"/>
</dbReference>
<evidence type="ECO:0000313" key="2">
    <source>
        <dbReference type="EMBL" id="MBO1363001.1"/>
    </source>
</evidence>
<reference evidence="2 3" key="1">
    <citation type="submission" date="2021-01" db="EMBL/GenBank/DDBJ databases">
        <title>Prevotella A2931 sp. nov.</title>
        <authorList>
            <person name="Buhl M."/>
            <person name="Oberhettinger P."/>
        </authorList>
    </citation>
    <scope>NUCLEOTIDE SEQUENCE [LARGE SCALE GENOMIC DNA]</scope>
    <source>
        <strain evidence="2 3">A2931</strain>
    </source>
</reference>
<proteinExistence type="predicted"/>
<dbReference type="Proteomes" id="UP000664265">
    <property type="component" value="Unassembled WGS sequence"/>
</dbReference>
<evidence type="ECO:0008006" key="4">
    <source>
        <dbReference type="Google" id="ProtNLM"/>
    </source>
</evidence>
<protein>
    <recommendedName>
        <fullName evidence="4">Capsule assembly Wzi family protein</fullName>
    </recommendedName>
</protein>
<comment type="caution">
    <text evidence="2">The sequence shown here is derived from an EMBL/GenBank/DDBJ whole genome shotgun (WGS) entry which is preliminary data.</text>
</comment>
<evidence type="ECO:0000256" key="1">
    <source>
        <dbReference type="SAM" id="SignalP"/>
    </source>
</evidence>
<name>A0ABS3M4I3_9BACT</name>